<reference evidence="6 7" key="1">
    <citation type="submission" date="2018-09" db="EMBL/GenBank/DDBJ databases">
        <title>Arachidicoccus sp. nov., a bacterium isolated from soil.</title>
        <authorList>
            <person name="Weon H.-Y."/>
            <person name="Kwon S.-W."/>
            <person name="Lee S.A."/>
        </authorList>
    </citation>
    <scope>NUCLEOTIDE SEQUENCE [LARGE SCALE GENOMIC DNA]</scope>
    <source>
        <strain evidence="6 7">KIS59-12</strain>
    </source>
</reference>
<dbReference type="RefSeq" id="WP_119985373.1">
    <property type="nucleotide sequence ID" value="NZ_CP032489.1"/>
</dbReference>
<gene>
    <name evidence="6" type="ORF">D6B99_04095</name>
</gene>
<keyword evidence="3 6" id="KW-0378">Hydrolase</keyword>
<accession>A0A386HMM3</accession>
<keyword evidence="7" id="KW-1185">Reference proteome</keyword>
<protein>
    <submittedName>
        <fullName evidence="6">Putative metal-dependent hydrolase</fullName>
    </submittedName>
</protein>
<dbReference type="NCBIfam" id="NF009807">
    <property type="entry name" value="PRK13291.1"/>
    <property type="match status" value="1"/>
</dbReference>
<keyword evidence="1" id="KW-0963">Cytoplasm</keyword>
<dbReference type="Proteomes" id="UP000266118">
    <property type="component" value="Chromosome"/>
</dbReference>
<proteinExistence type="inferred from homology"/>
<dbReference type="InterPro" id="IPR023774">
    <property type="entry name" value="Put_metal_dep_hydrolase_YfiT"/>
</dbReference>
<dbReference type="GO" id="GO:0046872">
    <property type="term" value="F:metal ion binding"/>
    <property type="evidence" value="ECO:0007669"/>
    <property type="project" value="UniProtKB-KW"/>
</dbReference>
<dbReference type="InterPro" id="IPR034660">
    <property type="entry name" value="DinB/YfiT-like"/>
</dbReference>
<dbReference type="EMBL" id="CP032489">
    <property type="protein sequence ID" value="AYD46866.1"/>
    <property type="molecule type" value="Genomic_DNA"/>
</dbReference>
<keyword evidence="2" id="KW-0479">Metal-binding</keyword>
<organism evidence="6 7">
    <name type="scientific">Arachidicoccus soli</name>
    <dbReference type="NCBI Taxonomy" id="2341117"/>
    <lineage>
        <taxon>Bacteria</taxon>
        <taxon>Pseudomonadati</taxon>
        <taxon>Bacteroidota</taxon>
        <taxon>Chitinophagia</taxon>
        <taxon>Chitinophagales</taxon>
        <taxon>Chitinophagaceae</taxon>
        <taxon>Arachidicoccus</taxon>
    </lineage>
</organism>
<dbReference type="OrthoDB" id="9796039at2"/>
<dbReference type="Gene3D" id="1.20.120.450">
    <property type="entry name" value="dinb family like domain"/>
    <property type="match status" value="1"/>
</dbReference>
<dbReference type="Pfam" id="PF12867">
    <property type="entry name" value="DinB_2"/>
    <property type="match status" value="1"/>
</dbReference>
<dbReference type="AlphaFoldDB" id="A0A386HMM3"/>
<sequence>MEKDLRYPIGKYQPQPYSEELKRRWLLDLETLPGDVERAVLNLDEVQLQTPYRDGGWTINQVIHHLADSHINSYVRFKLALTEDNPTIKTYNEKLWAELSDVKTQPINVSITLLHALHLRWAALLQSLNEEEWNRTMYNPETKKETTLWFLLGLYAWHGRHHTAHITALRERMNW</sequence>
<dbReference type="HAMAP" id="MF_01256">
    <property type="entry name" value="YfiT_hydrol"/>
    <property type="match status" value="1"/>
</dbReference>
<evidence type="ECO:0000256" key="1">
    <source>
        <dbReference type="ARBA" id="ARBA00022490"/>
    </source>
</evidence>
<feature type="domain" description="DinB-like" evidence="5">
    <location>
        <begin position="29"/>
        <end position="166"/>
    </location>
</feature>
<evidence type="ECO:0000259" key="5">
    <source>
        <dbReference type="Pfam" id="PF12867"/>
    </source>
</evidence>
<evidence type="ECO:0000313" key="6">
    <source>
        <dbReference type="EMBL" id="AYD46866.1"/>
    </source>
</evidence>
<evidence type="ECO:0000256" key="3">
    <source>
        <dbReference type="ARBA" id="ARBA00022801"/>
    </source>
</evidence>
<evidence type="ECO:0000313" key="7">
    <source>
        <dbReference type="Proteomes" id="UP000266118"/>
    </source>
</evidence>
<dbReference type="InterPro" id="IPR024775">
    <property type="entry name" value="DinB-like"/>
</dbReference>
<evidence type="ECO:0000256" key="4">
    <source>
        <dbReference type="ARBA" id="ARBA00022833"/>
    </source>
</evidence>
<dbReference type="KEGG" id="ark:D6B99_04095"/>
<keyword evidence="4" id="KW-0862">Zinc</keyword>
<dbReference type="SUPFAM" id="SSF109854">
    <property type="entry name" value="DinB/YfiT-like putative metalloenzymes"/>
    <property type="match status" value="1"/>
</dbReference>
<name>A0A386HMM3_9BACT</name>
<evidence type="ECO:0000256" key="2">
    <source>
        <dbReference type="ARBA" id="ARBA00022723"/>
    </source>
</evidence>
<dbReference type="GO" id="GO:0016787">
    <property type="term" value="F:hydrolase activity"/>
    <property type="evidence" value="ECO:0007669"/>
    <property type="project" value="UniProtKB-KW"/>
</dbReference>